<dbReference type="InterPro" id="IPR021858">
    <property type="entry name" value="Fun_TF"/>
</dbReference>
<dbReference type="Pfam" id="PF00172">
    <property type="entry name" value="Zn_clus"/>
    <property type="match status" value="1"/>
</dbReference>
<gene>
    <name evidence="8" type="ORF">GJ744_007794</name>
</gene>
<accession>A0A8H7AQY2</accession>
<dbReference type="SMART" id="SM00066">
    <property type="entry name" value="GAL4"/>
    <property type="match status" value="1"/>
</dbReference>
<dbReference type="EMBL" id="JAACFV010000004">
    <property type="protein sequence ID" value="KAF7513743.1"/>
    <property type="molecule type" value="Genomic_DNA"/>
</dbReference>
<dbReference type="AlphaFoldDB" id="A0A8H7AQY2"/>
<evidence type="ECO:0000313" key="9">
    <source>
        <dbReference type="Proteomes" id="UP000606974"/>
    </source>
</evidence>
<dbReference type="PANTHER" id="PTHR37534">
    <property type="entry name" value="TRANSCRIPTIONAL ACTIVATOR PROTEIN UGA3"/>
    <property type="match status" value="1"/>
</dbReference>
<dbReference type="CDD" id="cd12148">
    <property type="entry name" value="fungal_TF_MHR"/>
    <property type="match status" value="1"/>
</dbReference>
<dbReference type="CDD" id="cd00067">
    <property type="entry name" value="GAL4"/>
    <property type="match status" value="1"/>
</dbReference>
<dbReference type="GO" id="GO:0005634">
    <property type="term" value="C:nucleus"/>
    <property type="evidence" value="ECO:0007669"/>
    <property type="project" value="UniProtKB-SubCell"/>
</dbReference>
<dbReference type="OrthoDB" id="3598904at2759"/>
<feature type="domain" description="Zn(2)-C6 fungal-type" evidence="7">
    <location>
        <begin position="65"/>
        <end position="95"/>
    </location>
</feature>
<keyword evidence="5" id="KW-0539">Nucleus</keyword>
<dbReference type="PROSITE" id="PS00463">
    <property type="entry name" value="ZN2_CY6_FUNGAL_1"/>
    <property type="match status" value="1"/>
</dbReference>
<keyword evidence="4" id="KW-0804">Transcription</keyword>
<dbReference type="InterPro" id="IPR036864">
    <property type="entry name" value="Zn2-C6_fun-type_DNA-bd_sf"/>
</dbReference>
<comment type="subcellular location">
    <subcellularLocation>
        <location evidence="1">Nucleus</location>
    </subcellularLocation>
</comment>
<dbReference type="GO" id="GO:0000976">
    <property type="term" value="F:transcription cis-regulatory region binding"/>
    <property type="evidence" value="ECO:0007669"/>
    <property type="project" value="TreeGrafter"/>
</dbReference>
<dbReference type="Pfam" id="PF11951">
    <property type="entry name" value="Fungal_trans_2"/>
    <property type="match status" value="1"/>
</dbReference>
<feature type="region of interest" description="Disordered" evidence="6">
    <location>
        <begin position="119"/>
        <end position="145"/>
    </location>
</feature>
<dbReference type="PROSITE" id="PS50048">
    <property type="entry name" value="ZN2_CY6_FUNGAL_2"/>
    <property type="match status" value="1"/>
</dbReference>
<sequence>MTITTLVMQGAQKGEASKKPTVRLPAIAPKDDLSASASPSRSLILGTTNVTVPPRARLPPRSRTGCWTCRTRKVKCDEGRPICGQCTRLGHTCDYSPRLSFRDDTPRVVERMQDVSTLGSSVWNPTSPAATEAPSSASGPDDLPAFATLKTDEEREKKAECTSPGTYNVIVNPESFQHLPEYGDDADVKIVRLSPLRRASLSASMASSQGREPGVDGSHQVDGAYQDSDDPNVVILPRFEDATRRATLQWKDFHSPTPPRLTTNSSEASIPILDGHADTEPTQSLMQRAAEGGQDAHLLQHFRDHIWQQLAQVEHESVAQTSIRGSGVEVLEHAARFFPPLFHAMMAVAALSLAHQEGNERLDALQHYQKALPALQSNLRSADDLSSDGAFLTHFLLLVYEIAAAEIGGSNLWSSHLAQLLRISLLRREVFGGERFPFITWWICNIDLYALFSGAGTGEFVGTMLKNDMMPPPSFHLYPLDTDGSSIVYAGETESLPTILQLNYEVTVLAVRLGLLAQELRRDATALAFDSQEIGSHHRHVSTKLRQQRVYELQEALRQLWLSPSTLMLGQQPEMLPPRSRQSFEHASALYRACLIYSHTSMWPSQRLDSGPECDHEIAQGVSEILRIGDRVVSSEQYHRRFIIFPLFMAGFASIDGNEKMLALELISSMEKKSIGSNTTATRHALQIVYEQQTQRFMLTGQSSDVNWSDIMLEQGLQVVNFGL</sequence>
<evidence type="ECO:0000259" key="7">
    <source>
        <dbReference type="PROSITE" id="PS50048"/>
    </source>
</evidence>
<protein>
    <recommendedName>
        <fullName evidence="7">Zn(2)-C6 fungal-type domain-containing protein</fullName>
    </recommendedName>
</protein>
<reference evidence="8" key="1">
    <citation type="submission" date="2020-02" db="EMBL/GenBank/DDBJ databases">
        <authorList>
            <person name="Palmer J.M."/>
        </authorList>
    </citation>
    <scope>NUCLEOTIDE SEQUENCE</scope>
    <source>
        <strain evidence="8">EPUS1.4</strain>
        <tissue evidence="8">Thallus</tissue>
    </source>
</reference>
<comment type="caution">
    <text evidence="8">The sequence shown here is derived from an EMBL/GenBank/DDBJ whole genome shotgun (WGS) entry which is preliminary data.</text>
</comment>
<evidence type="ECO:0000256" key="1">
    <source>
        <dbReference type="ARBA" id="ARBA00004123"/>
    </source>
</evidence>
<evidence type="ECO:0000256" key="4">
    <source>
        <dbReference type="ARBA" id="ARBA00023163"/>
    </source>
</evidence>
<dbReference type="InterPro" id="IPR001138">
    <property type="entry name" value="Zn2Cys6_DnaBD"/>
</dbReference>
<dbReference type="GO" id="GO:0000981">
    <property type="term" value="F:DNA-binding transcription factor activity, RNA polymerase II-specific"/>
    <property type="evidence" value="ECO:0007669"/>
    <property type="project" value="InterPro"/>
</dbReference>
<evidence type="ECO:0000256" key="5">
    <source>
        <dbReference type="ARBA" id="ARBA00023242"/>
    </source>
</evidence>
<dbReference type="PANTHER" id="PTHR37534:SF49">
    <property type="entry name" value="LYSINE BIOSYNTHESIS REGULATORY PROTEIN LYS14"/>
    <property type="match status" value="1"/>
</dbReference>
<evidence type="ECO:0000256" key="2">
    <source>
        <dbReference type="ARBA" id="ARBA00023015"/>
    </source>
</evidence>
<evidence type="ECO:0000256" key="3">
    <source>
        <dbReference type="ARBA" id="ARBA00023125"/>
    </source>
</evidence>
<evidence type="ECO:0000256" key="6">
    <source>
        <dbReference type="SAM" id="MobiDB-lite"/>
    </source>
</evidence>
<keyword evidence="3" id="KW-0238">DNA-binding</keyword>
<dbReference type="GO" id="GO:0008270">
    <property type="term" value="F:zinc ion binding"/>
    <property type="evidence" value="ECO:0007669"/>
    <property type="project" value="InterPro"/>
</dbReference>
<feature type="compositionally biased region" description="Low complexity" evidence="6">
    <location>
        <begin position="125"/>
        <end position="140"/>
    </location>
</feature>
<organism evidence="8 9">
    <name type="scientific">Endocarpon pusillum</name>
    <dbReference type="NCBI Taxonomy" id="364733"/>
    <lineage>
        <taxon>Eukaryota</taxon>
        <taxon>Fungi</taxon>
        <taxon>Dikarya</taxon>
        <taxon>Ascomycota</taxon>
        <taxon>Pezizomycotina</taxon>
        <taxon>Eurotiomycetes</taxon>
        <taxon>Chaetothyriomycetidae</taxon>
        <taxon>Verrucariales</taxon>
        <taxon>Verrucariaceae</taxon>
        <taxon>Endocarpon</taxon>
    </lineage>
</organism>
<keyword evidence="9" id="KW-1185">Reference proteome</keyword>
<evidence type="ECO:0000313" key="8">
    <source>
        <dbReference type="EMBL" id="KAF7513743.1"/>
    </source>
</evidence>
<dbReference type="Gene3D" id="4.10.240.10">
    <property type="entry name" value="Zn(2)-C6 fungal-type DNA-binding domain"/>
    <property type="match status" value="1"/>
</dbReference>
<proteinExistence type="predicted"/>
<keyword evidence="2" id="KW-0805">Transcription regulation</keyword>
<dbReference type="SUPFAM" id="SSF57701">
    <property type="entry name" value="Zn2/Cys6 DNA-binding domain"/>
    <property type="match status" value="1"/>
</dbReference>
<dbReference type="Proteomes" id="UP000606974">
    <property type="component" value="Unassembled WGS sequence"/>
</dbReference>
<name>A0A8H7AQY2_9EURO</name>
<feature type="region of interest" description="Disordered" evidence="6">
    <location>
        <begin position="203"/>
        <end position="231"/>
    </location>
</feature>
<dbReference type="GO" id="GO:0045944">
    <property type="term" value="P:positive regulation of transcription by RNA polymerase II"/>
    <property type="evidence" value="ECO:0007669"/>
    <property type="project" value="TreeGrafter"/>
</dbReference>